<dbReference type="GO" id="GO:0000272">
    <property type="term" value="P:polysaccharide catabolic process"/>
    <property type="evidence" value="ECO:0007669"/>
    <property type="project" value="InterPro"/>
</dbReference>
<dbReference type="PROSITE" id="PS00018">
    <property type="entry name" value="EF_HAND_1"/>
    <property type="match status" value="1"/>
</dbReference>
<dbReference type="Gene3D" id="2.60.120.260">
    <property type="entry name" value="Galactose-binding domain-like"/>
    <property type="match status" value="1"/>
</dbReference>
<feature type="domain" description="CBM6" evidence="1">
    <location>
        <begin position="67"/>
        <end position="190"/>
    </location>
</feature>
<dbReference type="Pfam" id="PF03422">
    <property type="entry name" value="CBM_6"/>
    <property type="match status" value="1"/>
</dbReference>
<dbReference type="SUPFAM" id="SSF63446">
    <property type="entry name" value="Type I dockerin domain"/>
    <property type="match status" value="1"/>
</dbReference>
<dbReference type="AlphaFoldDB" id="G8LUS4"/>
<gene>
    <name evidence="3" type="ordered locus">Clocl_0710</name>
</gene>
<sequence>MISDLELLKVLLDNTNNAIKSAYLLFAPKDQIQSLDNYYRIAVTENRIQELSTPKHTVFLIDPSAETICEAEDSYIYNTVIKSANANYSGIGYVDFYNESGSYIEWTVSAPYEGTAILNFRYVNGSTDNRPMEIEVNGNVLGILDFNTTGDWTTLKSQTITADLNKGTNTIRVTSKATDGSPNIDYLGITMVRSTPYIYGDLNGDKLVNSIDFALLKIYLLGYSKEFPYEYGIKSADLNRNGEVDSIDFAILRSFLLGIIKAIPVGAT</sequence>
<dbReference type="GO" id="GO:0004553">
    <property type="term" value="F:hydrolase activity, hydrolyzing O-glycosyl compounds"/>
    <property type="evidence" value="ECO:0007669"/>
    <property type="project" value="InterPro"/>
</dbReference>
<evidence type="ECO:0000313" key="3">
    <source>
        <dbReference type="EMBL" id="AEV67414.1"/>
    </source>
</evidence>
<dbReference type="InterPro" id="IPR016134">
    <property type="entry name" value="Dockerin_dom"/>
</dbReference>
<reference evidence="3 4" key="2">
    <citation type="journal article" date="2012" name="Stand. Genomic Sci.">
        <title>Complete Genome Sequence of Clostridium clariflavum DSM 19732.</title>
        <authorList>
            <person name="Izquierdo J.A."/>
            <person name="Goodwin L."/>
            <person name="Davenport K.W."/>
            <person name="Teshima H."/>
            <person name="Bruce D."/>
            <person name="Detter C."/>
            <person name="Tapia R."/>
            <person name="Han S."/>
            <person name="Land M."/>
            <person name="Hauser L."/>
            <person name="Jeffries C.D."/>
            <person name="Han J."/>
            <person name="Pitluck S."/>
            <person name="Nolan M."/>
            <person name="Chen A."/>
            <person name="Huntemann M."/>
            <person name="Mavromatis K."/>
            <person name="Mikhailova N."/>
            <person name="Liolios K."/>
            <person name="Woyke T."/>
            <person name="Lynd L.R."/>
        </authorList>
    </citation>
    <scope>NUCLEOTIDE SEQUENCE [LARGE SCALE GENOMIC DNA]</scope>
    <source>
        <strain evidence="4">DSM 19732 / NBRC 101661 / EBR45</strain>
    </source>
</reference>
<dbReference type="CDD" id="cd04082">
    <property type="entry name" value="CBM35_pectate_lyase-like"/>
    <property type="match status" value="1"/>
</dbReference>
<evidence type="ECO:0000259" key="1">
    <source>
        <dbReference type="PROSITE" id="PS51175"/>
    </source>
</evidence>
<dbReference type="PROSITE" id="PS51766">
    <property type="entry name" value="DOCKERIN"/>
    <property type="match status" value="1"/>
</dbReference>
<dbReference type="HOGENOM" id="CLU_1037083_0_0_9"/>
<evidence type="ECO:0000313" key="4">
    <source>
        <dbReference type="Proteomes" id="UP000005435"/>
    </source>
</evidence>
<dbReference type="Proteomes" id="UP000005435">
    <property type="component" value="Chromosome"/>
</dbReference>
<feature type="domain" description="Dockerin" evidence="2">
    <location>
        <begin position="195"/>
        <end position="265"/>
    </location>
</feature>
<dbReference type="STRING" id="720554.Clocl_0710"/>
<dbReference type="PROSITE" id="PS51175">
    <property type="entry name" value="CBM6"/>
    <property type="match status" value="1"/>
</dbReference>
<proteinExistence type="predicted"/>
<dbReference type="EMBL" id="CP003065">
    <property type="protein sequence ID" value="AEV67414.1"/>
    <property type="molecule type" value="Genomic_DNA"/>
</dbReference>
<name>G8LUS4_ACECE</name>
<dbReference type="SUPFAM" id="SSF49785">
    <property type="entry name" value="Galactose-binding domain-like"/>
    <property type="match status" value="1"/>
</dbReference>
<organism evidence="3 4">
    <name type="scientific">Acetivibrio clariflavus (strain DSM 19732 / NBRC 101661 / EBR45)</name>
    <name type="common">Clostridium clariflavum</name>
    <dbReference type="NCBI Taxonomy" id="720554"/>
    <lineage>
        <taxon>Bacteria</taxon>
        <taxon>Bacillati</taxon>
        <taxon>Bacillota</taxon>
        <taxon>Clostridia</taxon>
        <taxon>Eubacteriales</taxon>
        <taxon>Oscillospiraceae</taxon>
        <taxon>Acetivibrio</taxon>
    </lineage>
</organism>
<dbReference type="InterPro" id="IPR005084">
    <property type="entry name" value="CBM6"/>
</dbReference>
<dbReference type="InterPro" id="IPR018247">
    <property type="entry name" value="EF_Hand_1_Ca_BS"/>
</dbReference>
<dbReference type="CDD" id="cd14256">
    <property type="entry name" value="Dockerin_I"/>
    <property type="match status" value="1"/>
</dbReference>
<dbReference type="Pfam" id="PF00404">
    <property type="entry name" value="Dockerin_1"/>
    <property type="match status" value="1"/>
</dbReference>
<dbReference type="PROSITE" id="PS00448">
    <property type="entry name" value="CLOS_CELLULOSOME_RPT"/>
    <property type="match status" value="1"/>
</dbReference>
<reference evidence="4" key="1">
    <citation type="submission" date="2011-12" db="EMBL/GenBank/DDBJ databases">
        <title>Complete sequence of Clostridium clariflavum DSM 19732.</title>
        <authorList>
            <consortium name="US DOE Joint Genome Institute"/>
            <person name="Lucas S."/>
            <person name="Han J."/>
            <person name="Lapidus A."/>
            <person name="Cheng J.-F."/>
            <person name="Goodwin L."/>
            <person name="Pitluck S."/>
            <person name="Peters L."/>
            <person name="Teshima H."/>
            <person name="Detter J.C."/>
            <person name="Han C."/>
            <person name="Tapia R."/>
            <person name="Land M."/>
            <person name="Hauser L."/>
            <person name="Kyrpides N."/>
            <person name="Ivanova N."/>
            <person name="Pagani I."/>
            <person name="Kitzmiller T."/>
            <person name="Lynd L."/>
            <person name="Izquierdo J."/>
            <person name="Woyke T."/>
        </authorList>
    </citation>
    <scope>NUCLEOTIDE SEQUENCE [LARGE SCALE GENOMIC DNA]</scope>
    <source>
        <strain evidence="4">DSM 19732 / NBRC 101661 / EBR45</strain>
    </source>
</reference>
<dbReference type="InterPro" id="IPR036439">
    <property type="entry name" value="Dockerin_dom_sf"/>
</dbReference>
<keyword evidence="4" id="KW-1185">Reference proteome</keyword>
<dbReference type="Gene3D" id="1.10.1330.10">
    <property type="entry name" value="Dockerin domain"/>
    <property type="match status" value="1"/>
</dbReference>
<dbReference type="GO" id="GO:0030246">
    <property type="term" value="F:carbohydrate binding"/>
    <property type="evidence" value="ECO:0007669"/>
    <property type="project" value="InterPro"/>
</dbReference>
<dbReference type="RefSeq" id="WP_014254043.1">
    <property type="nucleotide sequence ID" value="NC_016627.1"/>
</dbReference>
<accession>G8LUS4</accession>
<evidence type="ECO:0000259" key="2">
    <source>
        <dbReference type="PROSITE" id="PS51766"/>
    </source>
</evidence>
<dbReference type="KEGG" id="ccl:Clocl_0710"/>
<dbReference type="eggNOG" id="COG2133">
    <property type="taxonomic scope" value="Bacteria"/>
</dbReference>
<dbReference type="InterPro" id="IPR008979">
    <property type="entry name" value="Galactose-bd-like_sf"/>
</dbReference>
<dbReference type="InterPro" id="IPR002105">
    <property type="entry name" value="Dockerin_1_rpt"/>
</dbReference>
<protein>
    <submittedName>
        <fullName evidence="3">CBM6-containing protein,dockerin-like protein</fullName>
    </submittedName>
</protein>
<dbReference type="OrthoDB" id="1821218at2"/>